<dbReference type="OrthoDB" id="2122982at2759"/>
<evidence type="ECO:0000313" key="1">
    <source>
        <dbReference type="EMBL" id="KIJ24607.1"/>
    </source>
</evidence>
<gene>
    <name evidence="1" type="ORF">M422DRAFT_274560</name>
</gene>
<feature type="non-terminal residue" evidence="1">
    <location>
        <position position="1"/>
    </location>
</feature>
<name>A0A0C9U656_SPHS4</name>
<organism evidence="1 2">
    <name type="scientific">Sphaerobolus stellatus (strain SS14)</name>
    <dbReference type="NCBI Taxonomy" id="990650"/>
    <lineage>
        <taxon>Eukaryota</taxon>
        <taxon>Fungi</taxon>
        <taxon>Dikarya</taxon>
        <taxon>Basidiomycota</taxon>
        <taxon>Agaricomycotina</taxon>
        <taxon>Agaricomycetes</taxon>
        <taxon>Phallomycetidae</taxon>
        <taxon>Geastrales</taxon>
        <taxon>Sphaerobolaceae</taxon>
        <taxon>Sphaerobolus</taxon>
    </lineage>
</organism>
<dbReference type="PROSITE" id="PS00018">
    <property type="entry name" value="EF_HAND_1"/>
    <property type="match status" value="1"/>
</dbReference>
<keyword evidence="2" id="KW-1185">Reference proteome</keyword>
<dbReference type="HOGENOM" id="CLU_624964_0_0_1"/>
<dbReference type="InterPro" id="IPR018247">
    <property type="entry name" value="EF_Hand_1_Ca_BS"/>
</dbReference>
<proteinExistence type="predicted"/>
<protein>
    <recommendedName>
        <fullName evidence="3">EF-hand domain-containing protein</fullName>
    </recommendedName>
</protein>
<sequence length="439" mass="51078">MMNIQALKEDLGIEPDVAIERNKSLFERKLEIQTKQIVGEVQNIVYRESDRIINTISKSLQGPHDKLIDPDVHALWKEMGWGASVKAHQFVLALRDYFQEKWEANPLESQDSINLEFPEPAHFLRLTEDPSDNPPPQLKKDHWALPYMTLSRLQPISESFDDDASGYITPSEVNVFTASRPDHWSLPHWVAYWAVGWHQTLIDYSARIEEVISKIFAILPEICAENQSSANQYLSTVYVPIWTLARSVNEVMVNPSLRFRFEQYCRTEELRLKITGPGRIERFILPVLWLLLKRHFDIMKLCRSNFVQPDELWDASSSIMFVIQAAQERLEDLKAIFKHQGFDLAEQFSIFAHGLFEYMNDGTELWSPIEMRDQDERFEDILDAPEEDPDPSTVLNHPLDADIRDFAAYEVPEEDIDPEVLWPNIHSPLKHLLGRWHGF</sequence>
<dbReference type="Proteomes" id="UP000054279">
    <property type="component" value="Unassembled WGS sequence"/>
</dbReference>
<dbReference type="AlphaFoldDB" id="A0A0C9U656"/>
<reference evidence="1 2" key="1">
    <citation type="submission" date="2014-06" db="EMBL/GenBank/DDBJ databases">
        <title>Evolutionary Origins and Diversification of the Mycorrhizal Mutualists.</title>
        <authorList>
            <consortium name="DOE Joint Genome Institute"/>
            <consortium name="Mycorrhizal Genomics Consortium"/>
            <person name="Kohler A."/>
            <person name="Kuo A."/>
            <person name="Nagy L.G."/>
            <person name="Floudas D."/>
            <person name="Copeland A."/>
            <person name="Barry K.W."/>
            <person name="Cichocki N."/>
            <person name="Veneault-Fourrey C."/>
            <person name="LaButti K."/>
            <person name="Lindquist E.A."/>
            <person name="Lipzen A."/>
            <person name="Lundell T."/>
            <person name="Morin E."/>
            <person name="Murat C."/>
            <person name="Riley R."/>
            <person name="Ohm R."/>
            <person name="Sun H."/>
            <person name="Tunlid A."/>
            <person name="Henrissat B."/>
            <person name="Grigoriev I.V."/>
            <person name="Hibbett D.S."/>
            <person name="Martin F."/>
        </authorList>
    </citation>
    <scope>NUCLEOTIDE SEQUENCE [LARGE SCALE GENOMIC DNA]</scope>
    <source>
        <strain evidence="1 2">SS14</strain>
    </source>
</reference>
<dbReference type="EMBL" id="KN837472">
    <property type="protein sequence ID" value="KIJ24607.1"/>
    <property type="molecule type" value="Genomic_DNA"/>
</dbReference>
<evidence type="ECO:0008006" key="3">
    <source>
        <dbReference type="Google" id="ProtNLM"/>
    </source>
</evidence>
<evidence type="ECO:0000313" key="2">
    <source>
        <dbReference type="Proteomes" id="UP000054279"/>
    </source>
</evidence>
<accession>A0A0C9U656</accession>